<organism evidence="2 3">
    <name type="scientific">Lentinula guzmanii</name>
    <dbReference type="NCBI Taxonomy" id="2804957"/>
    <lineage>
        <taxon>Eukaryota</taxon>
        <taxon>Fungi</taxon>
        <taxon>Dikarya</taxon>
        <taxon>Basidiomycota</taxon>
        <taxon>Agaricomycotina</taxon>
        <taxon>Agaricomycetes</taxon>
        <taxon>Agaricomycetidae</taxon>
        <taxon>Agaricales</taxon>
        <taxon>Marasmiineae</taxon>
        <taxon>Omphalotaceae</taxon>
        <taxon>Lentinula</taxon>
    </lineage>
</organism>
<protein>
    <submittedName>
        <fullName evidence="2">Uncharacterized protein</fullName>
    </submittedName>
</protein>
<gene>
    <name evidence="2" type="ORF">DFJ43DRAFT_1224510</name>
</gene>
<proteinExistence type="predicted"/>
<sequence>MTNHQLFSLPVFSAFTIAQYYSYVARGVFLSFGISPWVETLMNKVDFTVLSDTRVFYFCLEKTFLARYIYLTCLLSLLISSISRG</sequence>
<keyword evidence="1" id="KW-1133">Transmembrane helix</keyword>
<reference evidence="2" key="1">
    <citation type="submission" date="2022-08" db="EMBL/GenBank/DDBJ databases">
        <authorList>
            <consortium name="DOE Joint Genome Institute"/>
            <person name="Min B."/>
            <person name="Sierra-Patev S."/>
            <person name="Naranjo-Ortiz M."/>
            <person name="Looney B."/>
            <person name="Konkel Z."/>
            <person name="Slot J.C."/>
            <person name="Sakamoto Y."/>
            <person name="Steenwyk J.L."/>
            <person name="Rokas A."/>
            <person name="Carro J."/>
            <person name="Camarero S."/>
            <person name="Ferreira P."/>
            <person name="Molpeceres G."/>
            <person name="Ruiz-duenas F.J."/>
            <person name="Serrano A."/>
            <person name="Henrissat B."/>
            <person name="Drula E."/>
            <person name="Hughes K.W."/>
            <person name="Mata J.L."/>
            <person name="Ishikawa N.K."/>
            <person name="Vargas-Isla R."/>
            <person name="Ushijima S."/>
            <person name="Smith C.A."/>
            <person name="Ahrendt S."/>
            <person name="Andreopoulos W."/>
            <person name="He G."/>
            <person name="LaButti K."/>
            <person name="Lipzen A."/>
            <person name="Ng V."/>
            <person name="Riley R."/>
            <person name="Sandor L."/>
            <person name="Barry K."/>
            <person name="Martinez A.T."/>
            <person name="Xiao Y."/>
            <person name="Gibbons J.G."/>
            <person name="Terashima K."/>
            <person name="Hibbett D.S."/>
            <person name="Grigoriev I.V."/>
        </authorList>
    </citation>
    <scope>NUCLEOTIDE SEQUENCE</scope>
    <source>
        <strain evidence="2">ET3784</strain>
    </source>
</reference>
<keyword evidence="1" id="KW-0812">Transmembrane</keyword>
<keyword evidence="3" id="KW-1185">Reference proteome</keyword>
<comment type="caution">
    <text evidence="2">The sequence shown here is derived from an EMBL/GenBank/DDBJ whole genome shotgun (WGS) entry which is preliminary data.</text>
</comment>
<feature type="transmembrane region" description="Helical" evidence="1">
    <location>
        <begin position="64"/>
        <end position="83"/>
    </location>
</feature>
<reference evidence="2" key="2">
    <citation type="journal article" date="2023" name="Proc. Natl. Acad. Sci. U.S.A.">
        <title>A global phylogenomic analysis of the shiitake genus Lentinula.</title>
        <authorList>
            <person name="Sierra-Patev S."/>
            <person name="Min B."/>
            <person name="Naranjo-Ortiz M."/>
            <person name="Looney B."/>
            <person name="Konkel Z."/>
            <person name="Slot J.C."/>
            <person name="Sakamoto Y."/>
            <person name="Steenwyk J.L."/>
            <person name="Rokas A."/>
            <person name="Carro J."/>
            <person name="Camarero S."/>
            <person name="Ferreira P."/>
            <person name="Molpeceres G."/>
            <person name="Ruiz-Duenas F.J."/>
            <person name="Serrano A."/>
            <person name="Henrissat B."/>
            <person name="Drula E."/>
            <person name="Hughes K.W."/>
            <person name="Mata J.L."/>
            <person name="Ishikawa N.K."/>
            <person name="Vargas-Isla R."/>
            <person name="Ushijima S."/>
            <person name="Smith C.A."/>
            <person name="Donoghue J."/>
            <person name="Ahrendt S."/>
            <person name="Andreopoulos W."/>
            <person name="He G."/>
            <person name="LaButti K."/>
            <person name="Lipzen A."/>
            <person name="Ng V."/>
            <person name="Riley R."/>
            <person name="Sandor L."/>
            <person name="Barry K."/>
            <person name="Martinez A.T."/>
            <person name="Xiao Y."/>
            <person name="Gibbons J.G."/>
            <person name="Terashima K."/>
            <person name="Grigoriev I.V."/>
            <person name="Hibbett D."/>
        </authorList>
    </citation>
    <scope>NUCLEOTIDE SEQUENCE</scope>
    <source>
        <strain evidence="2">ET3784</strain>
    </source>
</reference>
<dbReference type="Proteomes" id="UP001176059">
    <property type="component" value="Unassembled WGS sequence"/>
</dbReference>
<dbReference type="EMBL" id="JANVFO010000028">
    <property type="protein sequence ID" value="KAJ3731783.1"/>
    <property type="molecule type" value="Genomic_DNA"/>
</dbReference>
<accession>A0AA38JR15</accession>
<evidence type="ECO:0000313" key="3">
    <source>
        <dbReference type="Proteomes" id="UP001176059"/>
    </source>
</evidence>
<dbReference type="AlphaFoldDB" id="A0AA38JR15"/>
<name>A0AA38JR15_9AGAR</name>
<evidence type="ECO:0000313" key="2">
    <source>
        <dbReference type="EMBL" id="KAJ3731783.1"/>
    </source>
</evidence>
<keyword evidence="1" id="KW-0472">Membrane</keyword>
<evidence type="ECO:0000256" key="1">
    <source>
        <dbReference type="SAM" id="Phobius"/>
    </source>
</evidence>